<dbReference type="InterPro" id="IPR038324">
    <property type="entry name" value="Rpb4/RPC9_sf"/>
</dbReference>
<keyword evidence="9" id="KW-1185">Reference proteome</keyword>
<name>A0A9W8EEM2_9FUNG</name>
<comment type="subcellular location">
    <subcellularLocation>
        <location evidence="1">Nucleus</location>
    </subcellularLocation>
</comment>
<dbReference type="InterPro" id="IPR006590">
    <property type="entry name" value="RNA_pol_Rpb4/RPC9_core"/>
</dbReference>
<evidence type="ECO:0000313" key="8">
    <source>
        <dbReference type="EMBL" id="KAJ1984630.1"/>
    </source>
</evidence>
<accession>A0A9W8EEM2</accession>
<dbReference type="AlphaFoldDB" id="A0A9W8EEM2"/>
<evidence type="ECO:0000256" key="5">
    <source>
        <dbReference type="ARBA" id="ARBA00023163"/>
    </source>
</evidence>
<dbReference type="SUPFAM" id="SSF47819">
    <property type="entry name" value="HRDC-like"/>
    <property type="match status" value="1"/>
</dbReference>
<proteinExistence type="inferred from homology"/>
<dbReference type="EMBL" id="JANBQB010000014">
    <property type="protein sequence ID" value="KAJ1984630.1"/>
    <property type="molecule type" value="Genomic_DNA"/>
</dbReference>
<comment type="caution">
    <text evidence="8">The sequence shown here is derived from an EMBL/GenBank/DDBJ whole genome shotgun (WGS) entry which is preliminary data.</text>
</comment>
<dbReference type="InterPro" id="IPR038846">
    <property type="entry name" value="RPC9"/>
</dbReference>
<keyword evidence="6" id="KW-0539">Nucleus</keyword>
<sequence length="131" mass="14736">MKVEQAFGPLLSDYEVLTLLQEQDTTLRAREANGANDMPNLMTIQFEATVTPEVIKQTIKALEPFQLTKAEKLQLINLCPRSLVDIYVLIEECEERFAEDQLEDMLTIIGRLLPPAEETMDTEPGVPDEGA</sequence>
<organism evidence="8 9">
    <name type="scientific">Dimargaris verticillata</name>
    <dbReference type="NCBI Taxonomy" id="2761393"/>
    <lineage>
        <taxon>Eukaryota</taxon>
        <taxon>Fungi</taxon>
        <taxon>Fungi incertae sedis</taxon>
        <taxon>Zoopagomycota</taxon>
        <taxon>Kickxellomycotina</taxon>
        <taxon>Dimargaritomycetes</taxon>
        <taxon>Dimargaritales</taxon>
        <taxon>Dimargaritaceae</taxon>
        <taxon>Dimargaris</taxon>
    </lineage>
</organism>
<comment type="similarity">
    <text evidence="2">Belongs to the eukaryotic RPC9 RNA polymerase subunit family.</text>
</comment>
<dbReference type="Pfam" id="PF03874">
    <property type="entry name" value="RNA_pol_Rpb4"/>
    <property type="match status" value="1"/>
</dbReference>
<dbReference type="GO" id="GO:0000166">
    <property type="term" value="F:nucleotide binding"/>
    <property type="evidence" value="ECO:0007669"/>
    <property type="project" value="InterPro"/>
</dbReference>
<evidence type="ECO:0000256" key="3">
    <source>
        <dbReference type="ARBA" id="ARBA00016672"/>
    </source>
</evidence>
<evidence type="ECO:0000259" key="7">
    <source>
        <dbReference type="SMART" id="SM00657"/>
    </source>
</evidence>
<evidence type="ECO:0000256" key="2">
    <source>
        <dbReference type="ARBA" id="ARBA00006898"/>
    </source>
</evidence>
<evidence type="ECO:0000256" key="6">
    <source>
        <dbReference type="ARBA" id="ARBA00023242"/>
    </source>
</evidence>
<dbReference type="InterPro" id="IPR005574">
    <property type="entry name" value="Rpb4/RPC9"/>
</dbReference>
<keyword evidence="4" id="KW-0240">DNA-directed RNA polymerase</keyword>
<evidence type="ECO:0000256" key="1">
    <source>
        <dbReference type="ARBA" id="ARBA00004123"/>
    </source>
</evidence>
<keyword evidence="5" id="KW-0804">Transcription</keyword>
<protein>
    <recommendedName>
        <fullName evidence="3">DNA-directed RNA polymerase III subunit RPC9</fullName>
    </recommendedName>
</protein>
<dbReference type="Gene3D" id="1.20.1250.40">
    <property type="match status" value="1"/>
</dbReference>
<dbReference type="GO" id="GO:0006384">
    <property type="term" value="P:transcription initiation at RNA polymerase III promoter"/>
    <property type="evidence" value="ECO:0007669"/>
    <property type="project" value="InterPro"/>
</dbReference>
<evidence type="ECO:0000256" key="4">
    <source>
        <dbReference type="ARBA" id="ARBA00022478"/>
    </source>
</evidence>
<dbReference type="OrthoDB" id="1746530at2759"/>
<dbReference type="GO" id="GO:0005666">
    <property type="term" value="C:RNA polymerase III complex"/>
    <property type="evidence" value="ECO:0007669"/>
    <property type="project" value="InterPro"/>
</dbReference>
<evidence type="ECO:0000313" key="9">
    <source>
        <dbReference type="Proteomes" id="UP001151582"/>
    </source>
</evidence>
<feature type="domain" description="RNA polymerase Rpb4/RPC9 core" evidence="7">
    <location>
        <begin position="1"/>
        <end position="116"/>
    </location>
</feature>
<dbReference type="SMART" id="SM00657">
    <property type="entry name" value="RPOL4c"/>
    <property type="match status" value="1"/>
</dbReference>
<dbReference type="Proteomes" id="UP001151582">
    <property type="component" value="Unassembled WGS sequence"/>
</dbReference>
<dbReference type="PANTHER" id="PTHR15561">
    <property type="entry name" value="CALCITONIN GENE-RELATED PEPTIDE-RECEPTOR COMPONENT PROTEIN"/>
    <property type="match status" value="1"/>
</dbReference>
<dbReference type="InterPro" id="IPR010997">
    <property type="entry name" value="HRDC-like_sf"/>
</dbReference>
<reference evidence="8" key="1">
    <citation type="submission" date="2022-07" db="EMBL/GenBank/DDBJ databases">
        <title>Phylogenomic reconstructions and comparative analyses of Kickxellomycotina fungi.</title>
        <authorList>
            <person name="Reynolds N.K."/>
            <person name="Stajich J.E."/>
            <person name="Barry K."/>
            <person name="Grigoriev I.V."/>
            <person name="Crous P."/>
            <person name="Smith M.E."/>
        </authorList>
    </citation>
    <scope>NUCLEOTIDE SEQUENCE</scope>
    <source>
        <strain evidence="8">RSA 567</strain>
    </source>
</reference>
<gene>
    <name evidence="8" type="ORF">H4R34_000533</name>
</gene>
<dbReference type="PANTHER" id="PTHR15561:SF0">
    <property type="entry name" value="DNA-DIRECTED RNA POLYMERASE III SUBUNIT RPC9"/>
    <property type="match status" value="1"/>
</dbReference>